<name>A0AAW2GXU4_9HYME</name>
<accession>A0AAW2GXU4</accession>
<evidence type="ECO:0008006" key="3">
    <source>
        <dbReference type="Google" id="ProtNLM"/>
    </source>
</evidence>
<gene>
    <name evidence="1" type="ORF">PUN28_000115</name>
</gene>
<proteinExistence type="predicted"/>
<dbReference type="EMBL" id="JADYXP020000001">
    <property type="protein sequence ID" value="KAL0132131.1"/>
    <property type="molecule type" value="Genomic_DNA"/>
</dbReference>
<evidence type="ECO:0000313" key="2">
    <source>
        <dbReference type="Proteomes" id="UP001430953"/>
    </source>
</evidence>
<protein>
    <recommendedName>
        <fullName evidence="3">HEPN domain-containing protein</fullName>
    </recommendedName>
</protein>
<sequence>MTIDCLKNLREAEIIFSKAKNCESHIYENSKKKEKNEILSVWQYLCLCSRIA</sequence>
<evidence type="ECO:0000313" key="1">
    <source>
        <dbReference type="EMBL" id="KAL0132131.1"/>
    </source>
</evidence>
<keyword evidence="2" id="KW-1185">Reference proteome</keyword>
<comment type="caution">
    <text evidence="1">The sequence shown here is derived from an EMBL/GenBank/DDBJ whole genome shotgun (WGS) entry which is preliminary data.</text>
</comment>
<organism evidence="1 2">
    <name type="scientific">Cardiocondyla obscurior</name>
    <dbReference type="NCBI Taxonomy" id="286306"/>
    <lineage>
        <taxon>Eukaryota</taxon>
        <taxon>Metazoa</taxon>
        <taxon>Ecdysozoa</taxon>
        <taxon>Arthropoda</taxon>
        <taxon>Hexapoda</taxon>
        <taxon>Insecta</taxon>
        <taxon>Pterygota</taxon>
        <taxon>Neoptera</taxon>
        <taxon>Endopterygota</taxon>
        <taxon>Hymenoptera</taxon>
        <taxon>Apocrita</taxon>
        <taxon>Aculeata</taxon>
        <taxon>Formicoidea</taxon>
        <taxon>Formicidae</taxon>
        <taxon>Myrmicinae</taxon>
        <taxon>Cardiocondyla</taxon>
    </lineage>
</organism>
<dbReference type="AlphaFoldDB" id="A0AAW2GXU4"/>
<reference evidence="1 2" key="1">
    <citation type="submission" date="2023-03" db="EMBL/GenBank/DDBJ databases">
        <title>High recombination rates correlate with genetic variation in Cardiocondyla obscurior ants.</title>
        <authorList>
            <person name="Errbii M."/>
        </authorList>
    </citation>
    <scope>NUCLEOTIDE SEQUENCE [LARGE SCALE GENOMIC DNA]</scope>
    <source>
        <strain evidence="1">Alpha-2009</strain>
        <tissue evidence="1">Whole body</tissue>
    </source>
</reference>
<dbReference type="Proteomes" id="UP001430953">
    <property type="component" value="Unassembled WGS sequence"/>
</dbReference>